<dbReference type="PROSITE" id="PS50093">
    <property type="entry name" value="PKD"/>
    <property type="match status" value="4"/>
</dbReference>
<dbReference type="EMBL" id="CP044399">
    <property type="protein sequence ID" value="QFI37110.1"/>
    <property type="molecule type" value="Genomic_DNA"/>
</dbReference>
<dbReference type="OrthoDB" id="9790784at2"/>
<gene>
    <name evidence="2" type="ORF">FR932_04330</name>
</gene>
<dbReference type="KEGG" id="mmaa:FR932_04330"/>
<feature type="domain" description="PKD" evidence="1">
    <location>
        <begin position="201"/>
        <end position="280"/>
    </location>
</feature>
<protein>
    <submittedName>
        <fullName evidence="2">PKD domain-containing protein</fullName>
    </submittedName>
</protein>
<evidence type="ECO:0000259" key="1">
    <source>
        <dbReference type="PROSITE" id="PS50093"/>
    </source>
</evidence>
<feature type="domain" description="PKD" evidence="1">
    <location>
        <begin position="125"/>
        <end position="200"/>
    </location>
</feature>
<feature type="domain" description="PKD" evidence="1">
    <location>
        <begin position="49"/>
        <end position="108"/>
    </location>
</feature>
<dbReference type="InterPro" id="IPR000601">
    <property type="entry name" value="PKD_dom"/>
</dbReference>
<evidence type="ECO:0000313" key="2">
    <source>
        <dbReference type="EMBL" id="QFI37110.1"/>
    </source>
</evidence>
<dbReference type="AlphaFoldDB" id="A0A5J6WIZ6"/>
<sequence length="452" mass="47761">MKKLLLVMTLGALSGCFGDSDDSEELSSPLLTADFSTEKDDLKVIFTSTSTSADSPIDSYLWDFGDDSAASFAINPVYTYATADTYSVLLTVTTEDGGSASITRDVSVAKIPGNPTADFIYTPDGLTVTFTDSSAVTNDTIANYSWHFGDVAPGNTSALASPSHTYSASGDYDVTLDITSELGNKTATVSYQVTVTDNVIDPVNPQADFSSVVTDLDVTFTDLTSVDNGNITDYLWDFGDNTSSALASPSHTYVTGGTYTVRLDVTGSDGTTASNSKDVTAYDPAVEPTMPTVSFTSDALAELPSLTVNFTADAANETSPITGYAWDFDSLGASSDANPTFTFIDAGIYTISLTVTSEEDITNSISQSVAVFAPVVALPEYITCQVTSTSTTVFTSNKNEELASCFTSDTPILDKKQAGNWCAEQVAIYVTDMPLIRVRPTLTANVLETACP</sequence>
<dbReference type="CDD" id="cd00146">
    <property type="entry name" value="PKD"/>
    <property type="match status" value="4"/>
</dbReference>
<dbReference type="InterPro" id="IPR022409">
    <property type="entry name" value="PKD/Chitinase_dom"/>
</dbReference>
<dbReference type="Gene3D" id="2.60.40.10">
    <property type="entry name" value="Immunoglobulins"/>
    <property type="match status" value="4"/>
</dbReference>
<proteinExistence type="predicted"/>
<dbReference type="PROSITE" id="PS51257">
    <property type="entry name" value="PROKAR_LIPOPROTEIN"/>
    <property type="match status" value="1"/>
</dbReference>
<dbReference type="RefSeq" id="WP_019439275.1">
    <property type="nucleotide sequence ID" value="NZ_ALOE01000001.1"/>
</dbReference>
<dbReference type="InterPro" id="IPR035986">
    <property type="entry name" value="PKD_dom_sf"/>
</dbReference>
<dbReference type="SMART" id="SM00089">
    <property type="entry name" value="PKD"/>
    <property type="match status" value="4"/>
</dbReference>
<dbReference type="PANTHER" id="PTHR36842">
    <property type="entry name" value="PROTEIN TOLB HOMOLOG"/>
    <property type="match status" value="1"/>
</dbReference>
<dbReference type="SUPFAM" id="SSF49299">
    <property type="entry name" value="PKD domain"/>
    <property type="match status" value="4"/>
</dbReference>
<name>A0A5J6WIZ6_MORMI</name>
<dbReference type="Pfam" id="PF18911">
    <property type="entry name" value="PKD_4"/>
    <property type="match status" value="4"/>
</dbReference>
<keyword evidence="3" id="KW-1185">Reference proteome</keyword>
<feature type="domain" description="PKD" evidence="1">
    <location>
        <begin position="291"/>
        <end position="378"/>
    </location>
</feature>
<reference evidence="2 3" key="1">
    <citation type="submission" date="2019-09" db="EMBL/GenBank/DDBJ databases">
        <title>Hybrid Assembly of the complete Genome of the Deep-Sea Bacterium Moritella marina from long Nanopore and Illumina reads.</title>
        <authorList>
            <person name="Magin S."/>
            <person name="Georgoulis A."/>
            <person name="Papadimitriou K."/>
            <person name="Iliakis G."/>
            <person name="Vorgias C.E."/>
        </authorList>
    </citation>
    <scope>NUCLEOTIDE SEQUENCE [LARGE SCALE GENOMIC DNA]</scope>
    <source>
        <strain evidence="2 3">MP-1</strain>
    </source>
</reference>
<dbReference type="InterPro" id="IPR013783">
    <property type="entry name" value="Ig-like_fold"/>
</dbReference>
<dbReference type="PANTHER" id="PTHR36842:SF1">
    <property type="entry name" value="PROTEIN TOLB"/>
    <property type="match status" value="1"/>
</dbReference>
<accession>A0A5J6WIZ6</accession>
<dbReference type="Proteomes" id="UP000327424">
    <property type="component" value="Chromosome"/>
</dbReference>
<organism evidence="2 3">
    <name type="scientific">Moritella marina ATCC 15381</name>
    <dbReference type="NCBI Taxonomy" id="1202962"/>
    <lineage>
        <taxon>Bacteria</taxon>
        <taxon>Pseudomonadati</taxon>
        <taxon>Pseudomonadota</taxon>
        <taxon>Gammaproteobacteria</taxon>
        <taxon>Alteromonadales</taxon>
        <taxon>Moritellaceae</taxon>
        <taxon>Moritella</taxon>
    </lineage>
</organism>
<evidence type="ECO:0000313" key="3">
    <source>
        <dbReference type="Proteomes" id="UP000327424"/>
    </source>
</evidence>